<comment type="caution">
    <text evidence="11">The sequence shown here is derived from an EMBL/GenBank/DDBJ whole genome shotgun (WGS) entry which is preliminary data.</text>
</comment>
<dbReference type="PANTHER" id="PTHR30372:SF4">
    <property type="entry name" value="LIPID-A-DISACCHARIDE SYNTHASE, MITOCHONDRIAL-RELATED"/>
    <property type="match status" value="1"/>
</dbReference>
<dbReference type="PANTHER" id="PTHR30372">
    <property type="entry name" value="LIPID-A-DISACCHARIDE SYNTHASE"/>
    <property type="match status" value="1"/>
</dbReference>
<comment type="similarity">
    <text evidence="10">Belongs to the LpxB family.</text>
</comment>
<dbReference type="Proteomes" id="UP000587586">
    <property type="component" value="Unassembled WGS sequence"/>
</dbReference>
<evidence type="ECO:0000256" key="9">
    <source>
        <dbReference type="ARBA" id="ARBA00048975"/>
    </source>
</evidence>
<proteinExistence type="inferred from homology"/>
<keyword evidence="12" id="KW-1185">Reference proteome</keyword>
<dbReference type="RefSeq" id="WP_281379524.1">
    <property type="nucleotide sequence ID" value="NZ_BLXZ01000011.1"/>
</dbReference>
<evidence type="ECO:0000256" key="6">
    <source>
        <dbReference type="ARBA" id="ARBA00022676"/>
    </source>
</evidence>
<dbReference type="InterPro" id="IPR003835">
    <property type="entry name" value="Glyco_trans_19"/>
</dbReference>
<dbReference type="GO" id="GO:0009245">
    <property type="term" value="P:lipid A biosynthetic process"/>
    <property type="evidence" value="ECO:0007669"/>
    <property type="project" value="UniProtKB-UniRule"/>
</dbReference>
<comment type="catalytic activity">
    <reaction evidence="9 10">
        <text>a lipid X + a UDP-2-N,3-O-bis[(3R)-3-hydroxyacyl]-alpha-D-glucosamine = a lipid A disaccharide + UDP + H(+)</text>
        <dbReference type="Rhea" id="RHEA:67828"/>
        <dbReference type="ChEBI" id="CHEBI:15378"/>
        <dbReference type="ChEBI" id="CHEBI:58223"/>
        <dbReference type="ChEBI" id="CHEBI:137748"/>
        <dbReference type="ChEBI" id="CHEBI:176338"/>
        <dbReference type="ChEBI" id="CHEBI:176343"/>
        <dbReference type="EC" id="2.4.1.182"/>
    </reaction>
</comment>
<evidence type="ECO:0000256" key="2">
    <source>
        <dbReference type="ARBA" id="ARBA00012687"/>
    </source>
</evidence>
<reference evidence="12" key="1">
    <citation type="submission" date="2020-06" db="EMBL/GenBank/DDBJ databases">
        <title>Draft genomic sequecing of Geomonas sp. Red745.</title>
        <authorList>
            <person name="Itoh H."/>
            <person name="Xu Z.X."/>
            <person name="Ushijima N."/>
            <person name="Masuda Y."/>
            <person name="Shiratori Y."/>
            <person name="Senoo K."/>
        </authorList>
    </citation>
    <scope>NUCLEOTIDE SEQUENCE [LARGE SCALE GENOMIC DNA]</scope>
    <source>
        <strain evidence="12">Red745</strain>
    </source>
</reference>
<dbReference type="Pfam" id="PF02684">
    <property type="entry name" value="LpxB"/>
    <property type="match status" value="1"/>
</dbReference>
<dbReference type="UniPathway" id="UPA00973"/>
<keyword evidence="7 10" id="KW-0808">Transferase</keyword>
<keyword evidence="5 10" id="KW-0441">Lipid A biosynthesis</keyword>
<accession>A0A6V8NDL8</accession>
<organism evidence="11 12">
    <name type="scientific">Geomonas limicola</name>
    <dbReference type="NCBI Taxonomy" id="2740186"/>
    <lineage>
        <taxon>Bacteria</taxon>
        <taxon>Pseudomonadati</taxon>
        <taxon>Thermodesulfobacteriota</taxon>
        <taxon>Desulfuromonadia</taxon>
        <taxon>Geobacterales</taxon>
        <taxon>Geobacteraceae</taxon>
        <taxon>Geomonas</taxon>
    </lineage>
</organism>
<comment type="function">
    <text evidence="1 10">Condensation of UDP-2,3-diacylglucosamine and 2,3-diacylglucosamine-1-phosphate to form lipid A disaccharide, a precursor of lipid A, a phosphorylated glycolipid that anchors the lipopolysaccharide to the outer membrane of the cell.</text>
</comment>
<dbReference type="EC" id="2.4.1.182" evidence="2 10"/>
<gene>
    <name evidence="10 11" type="primary">lpxB</name>
    <name evidence="11" type="ORF">GMLC_43010</name>
</gene>
<dbReference type="AlphaFoldDB" id="A0A6V8NDL8"/>
<dbReference type="Gene3D" id="3.40.50.2000">
    <property type="entry name" value="Glycogen Phosphorylase B"/>
    <property type="match status" value="1"/>
</dbReference>
<keyword evidence="8 10" id="KW-0443">Lipid metabolism</keyword>
<evidence type="ECO:0000256" key="5">
    <source>
        <dbReference type="ARBA" id="ARBA00022556"/>
    </source>
</evidence>
<dbReference type="GO" id="GO:0016020">
    <property type="term" value="C:membrane"/>
    <property type="evidence" value="ECO:0007669"/>
    <property type="project" value="GOC"/>
</dbReference>
<dbReference type="NCBIfam" id="TIGR00215">
    <property type="entry name" value="lpxB"/>
    <property type="match status" value="1"/>
</dbReference>
<name>A0A6V8NDL8_9BACT</name>
<dbReference type="EMBL" id="BLXZ01000011">
    <property type="protein sequence ID" value="GFO70722.1"/>
    <property type="molecule type" value="Genomic_DNA"/>
</dbReference>
<dbReference type="HAMAP" id="MF_00392">
    <property type="entry name" value="LpxB"/>
    <property type="match status" value="1"/>
</dbReference>
<dbReference type="GO" id="GO:0008915">
    <property type="term" value="F:lipid-A-disaccharide synthase activity"/>
    <property type="evidence" value="ECO:0007669"/>
    <property type="project" value="UniProtKB-UniRule"/>
</dbReference>
<sequence>MSQKSDSVMIVAGEASGDLYGAELARELVALAPGTRLIGMGGDRMRAAGVETLVDANDMAVMGLVEVIGHLPTIAKGFSVLKKRLLSEPPRLLVLIDYQDFNQRLAKVAKQAGITVLFFISPTVWAWRSGRVHQIRKVVDMMAVLFPFEVPFYEKAQVPVSFVGHPLVDMVPPALDRREARQVLGLDPDRRTVGLFPGSRKGVLKRLLPTVLEAAALLKKSMPELQFVLPLAATLRPADLEPELSASGLEVAVISGKNHELMSACDAAISVSGTVIMELALVGVPTVLIYKVSPLTYQIGKRVINVPHIGICNIVAGKRIIKELIQHEANPQAIAAEVDALLNDAPYAAQVARDLAGVREKLGSGGALRRLALLARQMMEKDAV</sequence>
<keyword evidence="6 10" id="KW-0328">Glycosyltransferase</keyword>
<keyword evidence="4 10" id="KW-0444">Lipid biosynthesis</keyword>
<protein>
    <recommendedName>
        <fullName evidence="3 10">Lipid-A-disaccharide synthase</fullName>
        <ecNumber evidence="2 10">2.4.1.182</ecNumber>
    </recommendedName>
</protein>
<evidence type="ECO:0000256" key="8">
    <source>
        <dbReference type="ARBA" id="ARBA00023098"/>
    </source>
</evidence>
<comment type="pathway">
    <text evidence="10">Bacterial outer membrane biogenesis; LPS lipid A biosynthesis.</text>
</comment>
<evidence type="ECO:0000256" key="10">
    <source>
        <dbReference type="HAMAP-Rule" id="MF_00392"/>
    </source>
</evidence>
<dbReference type="GO" id="GO:0005543">
    <property type="term" value="F:phospholipid binding"/>
    <property type="evidence" value="ECO:0007669"/>
    <property type="project" value="TreeGrafter"/>
</dbReference>
<evidence type="ECO:0000313" key="12">
    <source>
        <dbReference type="Proteomes" id="UP000587586"/>
    </source>
</evidence>
<evidence type="ECO:0000313" key="11">
    <source>
        <dbReference type="EMBL" id="GFO70722.1"/>
    </source>
</evidence>
<dbReference type="SUPFAM" id="SSF53756">
    <property type="entry name" value="UDP-Glycosyltransferase/glycogen phosphorylase"/>
    <property type="match status" value="1"/>
</dbReference>
<evidence type="ECO:0000256" key="3">
    <source>
        <dbReference type="ARBA" id="ARBA00020902"/>
    </source>
</evidence>
<evidence type="ECO:0000256" key="4">
    <source>
        <dbReference type="ARBA" id="ARBA00022516"/>
    </source>
</evidence>
<evidence type="ECO:0000256" key="7">
    <source>
        <dbReference type="ARBA" id="ARBA00022679"/>
    </source>
</evidence>
<evidence type="ECO:0000256" key="1">
    <source>
        <dbReference type="ARBA" id="ARBA00002056"/>
    </source>
</evidence>